<dbReference type="EMBL" id="FNAX01000005">
    <property type="protein sequence ID" value="SDE99321.1"/>
    <property type="molecule type" value="Genomic_DNA"/>
</dbReference>
<keyword evidence="6 11" id="KW-0418">Kinase</keyword>
<keyword evidence="12" id="KW-0547">Nucleotide-binding</keyword>
<dbReference type="Proteomes" id="UP001432161">
    <property type="component" value="Chromosome"/>
</dbReference>
<comment type="catalytic activity">
    <reaction evidence="1">
        <text>ATP + protein L-histidine = ADP + protein N-phospho-L-histidine.</text>
        <dbReference type="EC" id="2.7.13.3"/>
    </reaction>
</comment>
<evidence type="ECO:0000256" key="6">
    <source>
        <dbReference type="ARBA" id="ARBA00022777"/>
    </source>
</evidence>
<keyword evidence="4" id="KW-0808">Transferase</keyword>
<dbReference type="AlphaFoldDB" id="A0A1G7HG33"/>
<feature type="domain" description="Histidine kinase" evidence="10">
    <location>
        <begin position="267"/>
        <end position="376"/>
    </location>
</feature>
<dbReference type="InterPro" id="IPR005467">
    <property type="entry name" value="His_kinase_dom"/>
</dbReference>
<dbReference type="GO" id="GO:0000160">
    <property type="term" value="P:phosphorelay signal transduction system"/>
    <property type="evidence" value="ECO:0007669"/>
    <property type="project" value="TreeGrafter"/>
</dbReference>
<keyword evidence="7 9" id="KW-1133">Transmembrane helix</keyword>
<feature type="region of interest" description="Disordered" evidence="8">
    <location>
        <begin position="467"/>
        <end position="535"/>
    </location>
</feature>
<dbReference type="EC" id="2.7.13.3" evidence="2"/>
<evidence type="ECO:0000256" key="1">
    <source>
        <dbReference type="ARBA" id="ARBA00000085"/>
    </source>
</evidence>
<protein>
    <recommendedName>
        <fullName evidence="2">histidine kinase</fullName>
        <ecNumber evidence="2">2.7.13.3</ecNumber>
    </recommendedName>
</protein>
<keyword evidence="12" id="KW-0067">ATP-binding</keyword>
<name>A0A1G7HG33_9ACTN</name>
<evidence type="ECO:0000256" key="3">
    <source>
        <dbReference type="ARBA" id="ARBA00022553"/>
    </source>
</evidence>
<evidence type="ECO:0000313" key="14">
    <source>
        <dbReference type="Proteomes" id="UP001432161"/>
    </source>
</evidence>
<sequence length="535" mass="58565">MVSVQTPHGGRELPYARVLVLPAIVMAAVTGAAVAVVTEPARAAVGWCGGIATLLVTLAAAEALRRGRDIGALRAELARRSARLDECVASQDAQFRRLGQEIVPESLDRMRAGYSPDEVIREVIDTHPEWRELPDSQRLLIRQVLRVIDREDTLRDSLQRSFVNIARRVQAIIHQQANEVREMEEDHGRNPEVFDDLLRIDHGNALISRLADSIAVLGGSRPGRQWPVPVPLYSVLRGALSRILEYRRIELHSVAKVNIRGISVEPILHAAAELLDNATRYSPPHTKVHVTAHEVQSGIAVEIEDSGTGLNAEGRARIERIIEEAKRAEDLQGLADSPQLGLAVVGRLCTAYNMQVSLRQSAYGGVRAVLVLPHVMVTDEPAFGVAHGVGVQSRSTLDNDGVNVGSANKKNRRPTTGPRIPGEDDYDEDVPVVTEWTPNGLPQRRSRISIPLDEHILNTYAAAERAEKERAEKEARTAAARAVAAAPEKPEKEEPLPGMWVEAFMEGLKSDPDPNAFTRKDEPADAEAGNEGDLK</sequence>
<feature type="compositionally biased region" description="Basic and acidic residues" evidence="8">
    <location>
        <begin position="508"/>
        <end position="523"/>
    </location>
</feature>
<dbReference type="PANTHER" id="PTHR45436">
    <property type="entry name" value="SENSOR HISTIDINE KINASE YKOH"/>
    <property type="match status" value="1"/>
</dbReference>
<dbReference type="GO" id="GO:0005886">
    <property type="term" value="C:plasma membrane"/>
    <property type="evidence" value="ECO:0007669"/>
    <property type="project" value="TreeGrafter"/>
</dbReference>
<dbReference type="SMART" id="SM00387">
    <property type="entry name" value="HATPase_c"/>
    <property type="match status" value="1"/>
</dbReference>
<evidence type="ECO:0000313" key="11">
    <source>
        <dbReference type="EMBL" id="SDE99321.1"/>
    </source>
</evidence>
<dbReference type="Pfam" id="PF02518">
    <property type="entry name" value="HATPase_c"/>
    <property type="match status" value="1"/>
</dbReference>
<evidence type="ECO:0000313" key="12">
    <source>
        <dbReference type="EMBL" id="WUR40457.1"/>
    </source>
</evidence>
<dbReference type="Proteomes" id="UP000198614">
    <property type="component" value="Unassembled WGS sequence"/>
</dbReference>
<evidence type="ECO:0000256" key="7">
    <source>
        <dbReference type="ARBA" id="ARBA00022989"/>
    </source>
</evidence>
<feature type="compositionally biased region" description="Low complexity" evidence="8">
    <location>
        <begin position="477"/>
        <end position="487"/>
    </location>
</feature>
<reference evidence="11 13" key="1">
    <citation type="submission" date="2016-10" db="EMBL/GenBank/DDBJ databases">
        <authorList>
            <person name="de Groot N.N."/>
        </authorList>
    </citation>
    <scope>NUCLEOTIDE SEQUENCE [LARGE SCALE GENOMIC DNA]</scope>
    <source>
        <strain evidence="11 13">CGMCC 4.1859</strain>
    </source>
</reference>
<dbReference type="InterPro" id="IPR050428">
    <property type="entry name" value="TCS_sensor_his_kinase"/>
</dbReference>
<organism evidence="11 13">
    <name type="scientific">Streptomyces griseoaurantiacus</name>
    <dbReference type="NCBI Taxonomy" id="68213"/>
    <lineage>
        <taxon>Bacteria</taxon>
        <taxon>Bacillati</taxon>
        <taxon>Actinomycetota</taxon>
        <taxon>Actinomycetes</taxon>
        <taxon>Kitasatosporales</taxon>
        <taxon>Streptomycetaceae</taxon>
        <taxon>Streptomyces</taxon>
        <taxon>Streptomyces aurantiacus group</taxon>
    </lineage>
</organism>
<feature type="region of interest" description="Disordered" evidence="8">
    <location>
        <begin position="396"/>
        <end position="430"/>
    </location>
</feature>
<evidence type="ECO:0000256" key="5">
    <source>
        <dbReference type="ARBA" id="ARBA00022692"/>
    </source>
</evidence>
<keyword evidence="5 9" id="KW-0812">Transmembrane</keyword>
<dbReference type="EMBL" id="CP108330">
    <property type="protein sequence ID" value="WUR40457.1"/>
    <property type="molecule type" value="Genomic_DNA"/>
</dbReference>
<evidence type="ECO:0000256" key="8">
    <source>
        <dbReference type="SAM" id="MobiDB-lite"/>
    </source>
</evidence>
<dbReference type="PROSITE" id="PS50109">
    <property type="entry name" value="HIS_KIN"/>
    <property type="match status" value="1"/>
</dbReference>
<feature type="transmembrane region" description="Helical" evidence="9">
    <location>
        <begin position="18"/>
        <end position="38"/>
    </location>
</feature>
<evidence type="ECO:0000313" key="13">
    <source>
        <dbReference type="Proteomes" id="UP000198614"/>
    </source>
</evidence>
<evidence type="ECO:0000256" key="9">
    <source>
        <dbReference type="SAM" id="Phobius"/>
    </source>
</evidence>
<accession>A0A1G7HG33</accession>
<dbReference type="GO" id="GO:0004673">
    <property type="term" value="F:protein histidine kinase activity"/>
    <property type="evidence" value="ECO:0007669"/>
    <property type="project" value="UniProtKB-EC"/>
</dbReference>
<dbReference type="PANTHER" id="PTHR45436:SF5">
    <property type="entry name" value="SENSOR HISTIDINE KINASE TRCS"/>
    <property type="match status" value="1"/>
</dbReference>
<keyword evidence="9" id="KW-0472">Membrane</keyword>
<feature type="transmembrane region" description="Helical" evidence="9">
    <location>
        <begin position="44"/>
        <end position="64"/>
    </location>
</feature>
<dbReference type="InterPro" id="IPR036890">
    <property type="entry name" value="HATPase_C_sf"/>
</dbReference>
<dbReference type="InterPro" id="IPR003594">
    <property type="entry name" value="HATPase_dom"/>
</dbReference>
<feature type="compositionally biased region" description="Basic and acidic residues" evidence="8">
    <location>
        <begin position="467"/>
        <end position="476"/>
    </location>
</feature>
<evidence type="ECO:0000259" key="10">
    <source>
        <dbReference type="PROSITE" id="PS50109"/>
    </source>
</evidence>
<evidence type="ECO:0000256" key="2">
    <source>
        <dbReference type="ARBA" id="ARBA00012438"/>
    </source>
</evidence>
<keyword evidence="3" id="KW-0597">Phosphoprotein</keyword>
<dbReference type="SUPFAM" id="SSF55874">
    <property type="entry name" value="ATPase domain of HSP90 chaperone/DNA topoisomerase II/histidine kinase"/>
    <property type="match status" value="1"/>
</dbReference>
<reference evidence="12" key="2">
    <citation type="submission" date="2022-10" db="EMBL/GenBank/DDBJ databases">
        <title>The complete genomes of actinobacterial strains from the NBC collection.</title>
        <authorList>
            <person name="Joergensen T.S."/>
            <person name="Alvarez Arevalo M."/>
            <person name="Sterndorff E.B."/>
            <person name="Faurdal D."/>
            <person name="Vuksanovic O."/>
            <person name="Mourched A.-S."/>
            <person name="Charusanti P."/>
            <person name="Shaw S."/>
            <person name="Blin K."/>
            <person name="Weber T."/>
        </authorList>
    </citation>
    <scope>NUCLEOTIDE SEQUENCE</scope>
    <source>
        <strain evidence="12">NBC_00489</strain>
    </source>
</reference>
<feature type="compositionally biased region" description="Acidic residues" evidence="8">
    <location>
        <begin position="524"/>
        <end position="535"/>
    </location>
</feature>
<dbReference type="OrthoDB" id="4652229at2"/>
<keyword evidence="14" id="KW-1185">Reference proteome</keyword>
<dbReference type="Gene3D" id="3.30.565.10">
    <property type="entry name" value="Histidine kinase-like ATPase, C-terminal domain"/>
    <property type="match status" value="1"/>
</dbReference>
<evidence type="ECO:0000256" key="4">
    <source>
        <dbReference type="ARBA" id="ARBA00022679"/>
    </source>
</evidence>
<dbReference type="GO" id="GO:0005524">
    <property type="term" value="F:ATP binding"/>
    <property type="evidence" value="ECO:0007669"/>
    <property type="project" value="UniProtKB-KW"/>
</dbReference>
<proteinExistence type="predicted"/>
<gene>
    <name evidence="12" type="ORF">OHN36_26520</name>
    <name evidence="11" type="ORF">SAMN05216260_105154</name>
</gene>